<dbReference type="EMBL" id="JASHID010000003">
    <property type="protein sequence ID" value="MDI9863744.1"/>
    <property type="molecule type" value="Genomic_DNA"/>
</dbReference>
<protein>
    <submittedName>
        <fullName evidence="2">PIN domain-containing protein</fullName>
    </submittedName>
</protein>
<feature type="domain" description="PIN" evidence="1">
    <location>
        <begin position="14"/>
        <end position="120"/>
    </location>
</feature>
<dbReference type="SUPFAM" id="SSF88723">
    <property type="entry name" value="PIN domain-like"/>
    <property type="match status" value="1"/>
</dbReference>
<evidence type="ECO:0000313" key="3">
    <source>
        <dbReference type="Proteomes" id="UP001236569"/>
    </source>
</evidence>
<reference evidence="2 3" key="1">
    <citation type="submission" date="2023-05" db="EMBL/GenBank/DDBJ databases">
        <title>Novel species of genus Flectobacillus isolated from stream in China.</title>
        <authorList>
            <person name="Lu H."/>
        </authorList>
    </citation>
    <scope>NUCLEOTIDE SEQUENCE [LARGE SCALE GENOMIC DNA]</scope>
    <source>
        <strain evidence="2 3">DC10W</strain>
    </source>
</reference>
<evidence type="ECO:0000259" key="1">
    <source>
        <dbReference type="Pfam" id="PF13470"/>
    </source>
</evidence>
<organism evidence="2 3">
    <name type="scientific">Flectobacillus longus</name>
    <dbReference type="NCBI Taxonomy" id="2984207"/>
    <lineage>
        <taxon>Bacteria</taxon>
        <taxon>Pseudomonadati</taxon>
        <taxon>Bacteroidota</taxon>
        <taxon>Cytophagia</taxon>
        <taxon>Cytophagales</taxon>
        <taxon>Flectobacillaceae</taxon>
        <taxon>Flectobacillus</taxon>
    </lineage>
</organism>
<proteinExistence type="predicted"/>
<accession>A0ABT6YJI8</accession>
<evidence type="ECO:0000313" key="2">
    <source>
        <dbReference type="EMBL" id="MDI9863744.1"/>
    </source>
</evidence>
<keyword evidence="3" id="KW-1185">Reference proteome</keyword>
<name>A0ABT6YJI8_9BACT</name>
<comment type="caution">
    <text evidence="2">The sequence shown here is derived from an EMBL/GenBank/DDBJ whole genome shotgun (WGS) entry which is preliminary data.</text>
</comment>
<dbReference type="InterPro" id="IPR002716">
    <property type="entry name" value="PIN_dom"/>
</dbReference>
<dbReference type="RefSeq" id="WP_283369002.1">
    <property type="nucleotide sequence ID" value="NZ_JASHID010000003.1"/>
</dbReference>
<gene>
    <name evidence="2" type="ORF">QM480_05380</name>
</gene>
<dbReference type="Pfam" id="PF13470">
    <property type="entry name" value="PIN_3"/>
    <property type="match status" value="1"/>
</dbReference>
<dbReference type="InterPro" id="IPR029060">
    <property type="entry name" value="PIN-like_dom_sf"/>
</dbReference>
<sequence length="176" mass="20673">MKQLDFMIHNIRTKAVLDTNVIYPIIIRDVLFWFAHYDLFTPQWTKHIFEEWSNVMLRKGLTVEQALNRIARAQLAFPDALVEHYEVLIETLSLPDPNDCHVLAAAIKTKAQVIVTNNKKDFPIDYLERFGVKVLSADEFLENIIELNPDVCLVAFLEMLKYKKIRLYKLKIFYSN</sequence>
<dbReference type="Proteomes" id="UP001236569">
    <property type="component" value="Unassembled WGS sequence"/>
</dbReference>